<reference evidence="1 2" key="1">
    <citation type="journal article" date="2020" name="ISME J.">
        <title>Uncovering the hidden diversity of litter-decomposition mechanisms in mushroom-forming fungi.</title>
        <authorList>
            <person name="Floudas D."/>
            <person name="Bentzer J."/>
            <person name="Ahren D."/>
            <person name="Johansson T."/>
            <person name="Persson P."/>
            <person name="Tunlid A."/>
        </authorList>
    </citation>
    <scope>NUCLEOTIDE SEQUENCE [LARGE SCALE GENOMIC DNA]</scope>
    <source>
        <strain evidence="1 2">CBS 101986</strain>
    </source>
</reference>
<dbReference type="AlphaFoldDB" id="A0A8H5BM69"/>
<proteinExistence type="predicted"/>
<comment type="caution">
    <text evidence="1">The sequence shown here is derived from an EMBL/GenBank/DDBJ whole genome shotgun (WGS) entry which is preliminary data.</text>
</comment>
<accession>A0A8H5BM69</accession>
<protein>
    <submittedName>
        <fullName evidence="1">Uncharacterized protein</fullName>
    </submittedName>
</protein>
<dbReference type="EMBL" id="JAACJJ010000015">
    <property type="protein sequence ID" value="KAF5325013.1"/>
    <property type="molecule type" value="Genomic_DNA"/>
</dbReference>
<organism evidence="1 2">
    <name type="scientific">Psilocybe cf. subviscida</name>
    <dbReference type="NCBI Taxonomy" id="2480587"/>
    <lineage>
        <taxon>Eukaryota</taxon>
        <taxon>Fungi</taxon>
        <taxon>Dikarya</taxon>
        <taxon>Basidiomycota</taxon>
        <taxon>Agaricomycotina</taxon>
        <taxon>Agaricomycetes</taxon>
        <taxon>Agaricomycetidae</taxon>
        <taxon>Agaricales</taxon>
        <taxon>Agaricineae</taxon>
        <taxon>Strophariaceae</taxon>
        <taxon>Psilocybe</taxon>
    </lineage>
</organism>
<name>A0A8H5BM69_9AGAR</name>
<evidence type="ECO:0000313" key="2">
    <source>
        <dbReference type="Proteomes" id="UP000567179"/>
    </source>
</evidence>
<sequence>MNIPLPSVPRAPGLPESTTARTRLQDLIVRKRFTQQHQTCDQRITFDNTPAGSLPTLAVISGSGTTFIVNLYDIHEPTVALFLQFVSIEVLAPFAGKLTESSSYVSGVDVLLGFSGFLTPISRGARVPVSFSSPAPLPPASPSVGSAFPTCITAGGATSHSQDIVSFYRQHRRVLYEWAQLGLASFKMLRRLRARGKHIGTARVDAERYQAWPQLFVHYKGVKDADADLIDTMT</sequence>
<dbReference type="Proteomes" id="UP000567179">
    <property type="component" value="Unassembled WGS sequence"/>
</dbReference>
<dbReference type="OrthoDB" id="4251012at2759"/>
<keyword evidence="2" id="KW-1185">Reference proteome</keyword>
<gene>
    <name evidence="1" type="ORF">D9619_009811</name>
</gene>
<evidence type="ECO:0000313" key="1">
    <source>
        <dbReference type="EMBL" id="KAF5325013.1"/>
    </source>
</evidence>